<accession>A0A9W7G882</accession>
<dbReference type="PROSITE" id="PS01248">
    <property type="entry name" value="EGF_LAM_1"/>
    <property type="match status" value="2"/>
</dbReference>
<feature type="domain" description="Laminin EGF-like" evidence="1">
    <location>
        <begin position="650"/>
        <end position="680"/>
    </location>
</feature>
<sequence>MNGLFNTVSNYVESGVNTGNSIMANGDTTILAVGSYKCSDGTCANSYRMLITDDLNGEVKCVEDNASCVLDGENARRGMYVAGTGSGTLILRALTFDKGSGTAGGGVYIRDGAKVDLELCIFSNNRATSSSYGGGAIYIYASGTTVNIYGTRFNENTADTGNGDDIYRSSGTITIHNTCPSPYSSNIPIQGSALDTYGTVNGDEYSYSGCLGHPCVASSSHSDDGSDGNFYCINGGDVGGWWDEDGSFCTCTCTTGFGGPNCAICATGYSGSPPDVCSPDPCLATSTFTDDGSDGNFYCINGGDIGGTTGSCTCSSCNTGFYGINCQLTAHNVFNMNGLFNRVSNYDSDTFTGNTGNSIMLNGDTTILAVGPYKCSQGTCASSYSMLFTKDLNGEVKCVEDNASCVLDGENERRGINVQGTGSGTLILRALTFDKGYRDGNSGGGVYIRDGAIVDLELLVFSNNRATSSTYGGGAIFVSSSGGTVNAYGTSFSENTADSGNGDDIYNNGGTITIHNTCPSPYSSITPIQGSALDTYGTVGGSKHSFTDCFTPCVATTSPSDDGSDGNFYCINGGTIGGIAGSCTCTSCYDHVGGPNCATCVEGYSGDAPWCFLDCVASAYPSDDGSLESDGNFFCINGGTIGGSAGSCTCTSCLEGVGGPHCETCAEGYTGDAPWCFLNCVASAIPSDDGSLESDGNFYCMNGGTVGGIAGQCTCTSCNEGFDGPNCATCAEGYSANALACIRTCNATSDPADDGSLEKQGNFYCINEGTPLGTLLTWGKMGISTAPMVEQLEAQQAAAPAHSVTLGLLECTAMKLHLW</sequence>
<evidence type="ECO:0000313" key="2">
    <source>
        <dbReference type="EMBL" id="GMI36702.1"/>
    </source>
</evidence>
<evidence type="ECO:0000259" key="1">
    <source>
        <dbReference type="PROSITE" id="PS01248"/>
    </source>
</evidence>
<protein>
    <recommendedName>
        <fullName evidence="1">Laminin EGF-like domain-containing protein</fullName>
    </recommendedName>
</protein>
<dbReference type="Pfam" id="PF00053">
    <property type="entry name" value="EGF_laminin"/>
    <property type="match status" value="1"/>
</dbReference>
<keyword evidence="3" id="KW-1185">Reference proteome</keyword>
<reference evidence="3" key="1">
    <citation type="journal article" date="2023" name="Commun. Biol.">
        <title>Genome analysis of Parmales, the sister group of diatoms, reveals the evolutionary specialization of diatoms from phago-mixotrophs to photoautotrophs.</title>
        <authorList>
            <person name="Ban H."/>
            <person name="Sato S."/>
            <person name="Yoshikawa S."/>
            <person name="Yamada K."/>
            <person name="Nakamura Y."/>
            <person name="Ichinomiya M."/>
            <person name="Sato N."/>
            <person name="Blanc-Mathieu R."/>
            <person name="Endo H."/>
            <person name="Kuwata A."/>
            <person name="Ogata H."/>
        </authorList>
    </citation>
    <scope>NUCLEOTIDE SEQUENCE [LARGE SCALE GENOMIC DNA]</scope>
</reference>
<dbReference type="EMBL" id="BRYA01000068">
    <property type="protein sequence ID" value="GMI36702.1"/>
    <property type="molecule type" value="Genomic_DNA"/>
</dbReference>
<comment type="caution">
    <text evidence="2">The sequence shown here is derived from an EMBL/GenBank/DDBJ whole genome shotgun (WGS) entry which is preliminary data.</text>
</comment>
<dbReference type="InterPro" id="IPR002049">
    <property type="entry name" value="LE_dom"/>
</dbReference>
<feature type="domain" description="Laminin EGF-like" evidence="1">
    <location>
        <begin position="715"/>
        <end position="745"/>
    </location>
</feature>
<name>A0A9W7G882_9STRA</name>
<dbReference type="Proteomes" id="UP001165065">
    <property type="component" value="Unassembled WGS sequence"/>
</dbReference>
<evidence type="ECO:0000313" key="3">
    <source>
        <dbReference type="Proteomes" id="UP001165065"/>
    </source>
</evidence>
<dbReference type="AlphaFoldDB" id="A0A9W7G882"/>
<organism evidence="2 3">
    <name type="scientific">Triparma columacea</name>
    <dbReference type="NCBI Taxonomy" id="722753"/>
    <lineage>
        <taxon>Eukaryota</taxon>
        <taxon>Sar</taxon>
        <taxon>Stramenopiles</taxon>
        <taxon>Ochrophyta</taxon>
        <taxon>Bolidophyceae</taxon>
        <taxon>Parmales</taxon>
        <taxon>Triparmaceae</taxon>
        <taxon>Triparma</taxon>
    </lineage>
</organism>
<gene>
    <name evidence="2" type="ORF">TrCOL_g6259</name>
</gene>
<proteinExistence type="predicted"/>
<dbReference type="OrthoDB" id="19138at2759"/>